<evidence type="ECO:0000313" key="1">
    <source>
        <dbReference type="EMBL" id="KKM24865.1"/>
    </source>
</evidence>
<accession>A0A0F9LB80</accession>
<dbReference type="EMBL" id="LAZR01012835">
    <property type="protein sequence ID" value="KKM24865.1"/>
    <property type="molecule type" value="Genomic_DNA"/>
</dbReference>
<comment type="caution">
    <text evidence="1">The sequence shown here is derived from an EMBL/GenBank/DDBJ whole genome shotgun (WGS) entry which is preliminary data.</text>
</comment>
<proteinExistence type="predicted"/>
<protein>
    <submittedName>
        <fullName evidence="1">Uncharacterized protein</fullName>
    </submittedName>
</protein>
<organism evidence="1">
    <name type="scientific">marine sediment metagenome</name>
    <dbReference type="NCBI Taxonomy" id="412755"/>
    <lineage>
        <taxon>unclassified sequences</taxon>
        <taxon>metagenomes</taxon>
        <taxon>ecological metagenomes</taxon>
    </lineage>
</organism>
<reference evidence="1" key="1">
    <citation type="journal article" date="2015" name="Nature">
        <title>Complex archaea that bridge the gap between prokaryotes and eukaryotes.</title>
        <authorList>
            <person name="Spang A."/>
            <person name="Saw J.H."/>
            <person name="Jorgensen S.L."/>
            <person name="Zaremba-Niedzwiedzka K."/>
            <person name="Martijn J."/>
            <person name="Lind A.E."/>
            <person name="van Eijk R."/>
            <person name="Schleper C."/>
            <person name="Guy L."/>
            <person name="Ettema T.J."/>
        </authorList>
    </citation>
    <scope>NUCLEOTIDE SEQUENCE</scope>
</reference>
<dbReference type="AlphaFoldDB" id="A0A0F9LB80"/>
<gene>
    <name evidence="1" type="ORF">LCGC14_1600850</name>
</gene>
<sequence>MKAIEWKEKIIAHTQMEREIRNDVARVYYVQIGEYPISTAIIINLDDDGKVLVRASQGYYGTDAHHTNYIDKVENLDIPTMEALARTRIQVERWFYGDRDELPSADELDLIDKRDNLPKSRFLF</sequence>
<name>A0A0F9LB80_9ZZZZ</name>